<proteinExistence type="predicted"/>
<name>A0A319EFN7_ASPSB</name>
<evidence type="ECO:0000256" key="1">
    <source>
        <dbReference type="ARBA" id="ARBA00022801"/>
    </source>
</evidence>
<dbReference type="GO" id="GO:0005737">
    <property type="term" value="C:cytoplasm"/>
    <property type="evidence" value="ECO:0007669"/>
    <property type="project" value="TreeGrafter"/>
</dbReference>
<keyword evidence="4" id="KW-1185">Reference proteome</keyword>
<protein>
    <recommendedName>
        <fullName evidence="2">Serine hydrolase domain-containing protein</fullName>
    </recommendedName>
</protein>
<dbReference type="InterPro" id="IPR050593">
    <property type="entry name" value="LovG"/>
</dbReference>
<dbReference type="InterPro" id="IPR029058">
    <property type="entry name" value="AB_hydrolase_fold"/>
</dbReference>
<dbReference type="EMBL" id="KZ826335">
    <property type="protein sequence ID" value="PYI08360.1"/>
    <property type="molecule type" value="Genomic_DNA"/>
</dbReference>
<dbReference type="GO" id="GO:0016787">
    <property type="term" value="F:hydrolase activity"/>
    <property type="evidence" value="ECO:0007669"/>
    <property type="project" value="UniProtKB-KW"/>
</dbReference>
<reference evidence="3 4" key="1">
    <citation type="submission" date="2018-02" db="EMBL/GenBank/DDBJ databases">
        <title>The genomes of Aspergillus section Nigri reveals drivers in fungal speciation.</title>
        <authorList>
            <consortium name="DOE Joint Genome Institute"/>
            <person name="Vesth T.C."/>
            <person name="Nybo J."/>
            <person name="Theobald S."/>
            <person name="Brandl J."/>
            <person name="Frisvad J.C."/>
            <person name="Nielsen K.F."/>
            <person name="Lyhne E.K."/>
            <person name="Kogle M.E."/>
            <person name="Kuo A."/>
            <person name="Riley R."/>
            <person name="Clum A."/>
            <person name="Nolan M."/>
            <person name="Lipzen A."/>
            <person name="Salamov A."/>
            <person name="Henrissat B."/>
            <person name="Wiebenga A."/>
            <person name="De vries R.P."/>
            <person name="Grigoriev I.V."/>
            <person name="Mortensen U.H."/>
            <person name="Andersen M.R."/>
            <person name="Baker S.E."/>
        </authorList>
    </citation>
    <scope>NUCLEOTIDE SEQUENCE [LARGE SCALE GENOMIC DNA]</scope>
    <source>
        <strain evidence="3 4">CBS 121057</strain>
    </source>
</reference>
<dbReference type="Gene3D" id="3.40.50.1820">
    <property type="entry name" value="alpha/beta hydrolase"/>
    <property type="match status" value="1"/>
</dbReference>
<dbReference type="OrthoDB" id="414698at2759"/>
<organism evidence="3 4">
    <name type="scientific">Aspergillus sclerotiicarbonarius (strain CBS 121057 / IBT 28362)</name>
    <dbReference type="NCBI Taxonomy" id="1448318"/>
    <lineage>
        <taxon>Eukaryota</taxon>
        <taxon>Fungi</taxon>
        <taxon>Dikarya</taxon>
        <taxon>Ascomycota</taxon>
        <taxon>Pezizomycotina</taxon>
        <taxon>Eurotiomycetes</taxon>
        <taxon>Eurotiomycetidae</taxon>
        <taxon>Eurotiales</taxon>
        <taxon>Aspergillaceae</taxon>
        <taxon>Aspergillus</taxon>
        <taxon>Aspergillus subgen. Circumdati</taxon>
    </lineage>
</organism>
<evidence type="ECO:0000313" key="3">
    <source>
        <dbReference type="EMBL" id="PYI08360.1"/>
    </source>
</evidence>
<dbReference type="PANTHER" id="PTHR48070:SF7">
    <property type="entry name" value="SERINE HYDROLASE FSH DOMAIN-CONTAINING PROTEIN-RELATED"/>
    <property type="match status" value="1"/>
</dbReference>
<dbReference type="AlphaFoldDB" id="A0A319EFN7"/>
<dbReference type="GO" id="GO:0005634">
    <property type="term" value="C:nucleus"/>
    <property type="evidence" value="ECO:0007669"/>
    <property type="project" value="TreeGrafter"/>
</dbReference>
<feature type="domain" description="Serine hydrolase" evidence="2">
    <location>
        <begin position="2"/>
        <end position="206"/>
    </location>
</feature>
<sequence length="227" mass="24462">MHILCLHGLGTTSHILEVQTAAIRHELDDSHTYDYVEGTIPYPIDPALAPYFPDEEEGYAFFDPSKPKTLTTALDNLEAFIASEGPFDAILAFSHGAQLAATLLVERGRQAQSPVRSIRCAIFLSGGIPYYSAGVGANSGVLPPMAKVGGEEDEEAVLHLPTTHVWGQNETRYPGTSEVLSRLCKQEWRAVFIHAGGHEIPGFKSHACLAGAVGAIKQTMHLAVSVQ</sequence>
<keyword evidence="1" id="KW-0378">Hydrolase</keyword>
<gene>
    <name evidence="3" type="ORF">BO78DRAFT_310716</name>
</gene>
<dbReference type="PANTHER" id="PTHR48070">
    <property type="entry name" value="ESTERASE OVCA2"/>
    <property type="match status" value="1"/>
</dbReference>
<dbReference type="GO" id="GO:0019748">
    <property type="term" value="P:secondary metabolic process"/>
    <property type="evidence" value="ECO:0007669"/>
    <property type="project" value="TreeGrafter"/>
</dbReference>
<dbReference type="Pfam" id="PF03959">
    <property type="entry name" value="FSH1"/>
    <property type="match status" value="1"/>
</dbReference>
<dbReference type="InterPro" id="IPR005645">
    <property type="entry name" value="FSH-like_dom"/>
</dbReference>
<evidence type="ECO:0000259" key="2">
    <source>
        <dbReference type="Pfam" id="PF03959"/>
    </source>
</evidence>
<dbReference type="SUPFAM" id="SSF53474">
    <property type="entry name" value="alpha/beta-Hydrolases"/>
    <property type="match status" value="1"/>
</dbReference>
<dbReference type="Proteomes" id="UP000248423">
    <property type="component" value="Unassembled WGS sequence"/>
</dbReference>
<accession>A0A319EFN7</accession>
<dbReference type="VEuPathDB" id="FungiDB:BO78DRAFT_310716"/>
<evidence type="ECO:0000313" key="4">
    <source>
        <dbReference type="Proteomes" id="UP000248423"/>
    </source>
</evidence>